<gene>
    <name evidence="2" type="ORF">KE626_34285</name>
</gene>
<dbReference type="RefSeq" id="WP_211977636.1">
    <property type="nucleotide sequence ID" value="NZ_CBFHAM010000144.1"/>
</dbReference>
<sequence length="253" mass="29400">MTLTFLNSFQSEWMKRTRSAAVWLTLAGGAFLPVIILLQRFYFFDTLSKDNSDPKIWEQLYGRSWQFMATFLLPMGVILATSLIGQLEYRNNTWKQLHTTPQSLTTIFFAKLLVILIMLLQFFILFNIGIYLEGLIPALLVKRVPFPAEPFPFMKYLLGNGKFLLTCLPVVALQYLLSLQYRNFLVPVGVGLGIYIFAIMAARWKYGFIIPYIYSVYSLNGQFEERIYLWSVGYFLVTTIIGYLLFIYKEERG</sequence>
<dbReference type="CDD" id="cd21809">
    <property type="entry name" value="ABC-2_lan_permease-like"/>
    <property type="match status" value="1"/>
</dbReference>
<name>A0ABS5JBE0_9BACT</name>
<dbReference type="Pfam" id="PF12730">
    <property type="entry name" value="ABC2_membrane_4"/>
    <property type="match status" value="1"/>
</dbReference>
<keyword evidence="1" id="KW-0472">Membrane</keyword>
<feature type="transmembrane region" description="Helical" evidence="1">
    <location>
        <begin position="227"/>
        <end position="248"/>
    </location>
</feature>
<dbReference type="PANTHER" id="PTHR37305">
    <property type="entry name" value="INTEGRAL MEMBRANE PROTEIN-RELATED"/>
    <property type="match status" value="1"/>
</dbReference>
<keyword evidence="3" id="KW-1185">Reference proteome</keyword>
<feature type="transmembrane region" description="Helical" evidence="1">
    <location>
        <begin position="108"/>
        <end position="136"/>
    </location>
</feature>
<feature type="transmembrane region" description="Helical" evidence="1">
    <location>
        <begin position="21"/>
        <end position="44"/>
    </location>
</feature>
<protein>
    <submittedName>
        <fullName evidence="2">ABC transporter permease</fullName>
    </submittedName>
</protein>
<proteinExistence type="predicted"/>
<evidence type="ECO:0000313" key="2">
    <source>
        <dbReference type="EMBL" id="MBS0032451.1"/>
    </source>
</evidence>
<organism evidence="2 3">
    <name type="scientific">Chitinophaga hostae</name>
    <dbReference type="NCBI Taxonomy" id="2831022"/>
    <lineage>
        <taxon>Bacteria</taxon>
        <taxon>Pseudomonadati</taxon>
        <taxon>Bacteroidota</taxon>
        <taxon>Chitinophagia</taxon>
        <taxon>Chitinophagales</taxon>
        <taxon>Chitinophagaceae</taxon>
        <taxon>Chitinophaga</taxon>
    </lineage>
</organism>
<dbReference type="PANTHER" id="PTHR37305:SF1">
    <property type="entry name" value="MEMBRANE PROTEIN"/>
    <property type="match status" value="1"/>
</dbReference>
<feature type="transmembrane region" description="Helical" evidence="1">
    <location>
        <begin position="156"/>
        <end position="177"/>
    </location>
</feature>
<feature type="transmembrane region" description="Helical" evidence="1">
    <location>
        <begin position="184"/>
        <end position="207"/>
    </location>
</feature>
<keyword evidence="1" id="KW-1133">Transmembrane helix</keyword>
<feature type="transmembrane region" description="Helical" evidence="1">
    <location>
        <begin position="64"/>
        <end position="87"/>
    </location>
</feature>
<keyword evidence="1" id="KW-0812">Transmembrane</keyword>
<dbReference type="Proteomes" id="UP000676386">
    <property type="component" value="Unassembled WGS sequence"/>
</dbReference>
<accession>A0ABS5JBE0</accession>
<dbReference type="EMBL" id="JAGTXB010000039">
    <property type="protein sequence ID" value="MBS0032451.1"/>
    <property type="molecule type" value="Genomic_DNA"/>
</dbReference>
<evidence type="ECO:0000256" key="1">
    <source>
        <dbReference type="SAM" id="Phobius"/>
    </source>
</evidence>
<evidence type="ECO:0000313" key="3">
    <source>
        <dbReference type="Proteomes" id="UP000676386"/>
    </source>
</evidence>
<comment type="caution">
    <text evidence="2">The sequence shown here is derived from an EMBL/GenBank/DDBJ whole genome shotgun (WGS) entry which is preliminary data.</text>
</comment>
<reference evidence="2 3" key="1">
    <citation type="submission" date="2021-04" db="EMBL/GenBank/DDBJ databases">
        <title>Chitinophaga sp. nov., isolated from the rhizosphere soil.</title>
        <authorList>
            <person name="He S."/>
        </authorList>
    </citation>
    <scope>NUCLEOTIDE SEQUENCE [LARGE SCALE GENOMIC DNA]</scope>
    <source>
        <strain evidence="2 3">2R12</strain>
    </source>
</reference>